<proteinExistence type="predicted"/>
<evidence type="ECO:0000313" key="2">
    <source>
        <dbReference type="Proteomes" id="UP000193380"/>
    </source>
</evidence>
<dbReference type="AlphaFoldDB" id="A0A060Y7F4"/>
<evidence type="ECO:0000313" key="1">
    <source>
        <dbReference type="EMBL" id="CDQ85105.1"/>
    </source>
</evidence>
<gene>
    <name evidence="1" type="ORF">GSONMT00038090001</name>
</gene>
<dbReference type="PaxDb" id="8022-A0A060Y7F4"/>
<dbReference type="Proteomes" id="UP000193380">
    <property type="component" value="Unassembled WGS sequence"/>
</dbReference>
<dbReference type="EMBL" id="FR906667">
    <property type="protein sequence ID" value="CDQ85105.1"/>
    <property type="molecule type" value="Genomic_DNA"/>
</dbReference>
<accession>A0A060Y7F4</accession>
<name>A0A060Y7F4_ONCMY</name>
<organism evidence="1 2">
    <name type="scientific">Oncorhynchus mykiss</name>
    <name type="common">Rainbow trout</name>
    <name type="synonym">Salmo gairdneri</name>
    <dbReference type="NCBI Taxonomy" id="8022"/>
    <lineage>
        <taxon>Eukaryota</taxon>
        <taxon>Metazoa</taxon>
        <taxon>Chordata</taxon>
        <taxon>Craniata</taxon>
        <taxon>Vertebrata</taxon>
        <taxon>Euteleostomi</taxon>
        <taxon>Actinopterygii</taxon>
        <taxon>Neopterygii</taxon>
        <taxon>Teleostei</taxon>
        <taxon>Protacanthopterygii</taxon>
        <taxon>Salmoniformes</taxon>
        <taxon>Salmonidae</taxon>
        <taxon>Salmoninae</taxon>
        <taxon>Oncorhynchus</taxon>
    </lineage>
</organism>
<reference evidence="1" key="1">
    <citation type="journal article" date="2014" name="Nat. Commun.">
        <title>The rainbow trout genome provides novel insights into evolution after whole-genome duplication in vertebrates.</title>
        <authorList>
            <person name="Berthelot C."/>
            <person name="Brunet F."/>
            <person name="Chalopin D."/>
            <person name="Juanchich A."/>
            <person name="Bernard M."/>
            <person name="Noel B."/>
            <person name="Bento P."/>
            <person name="Da Silva C."/>
            <person name="Labadie K."/>
            <person name="Alberti A."/>
            <person name="Aury J.M."/>
            <person name="Louis A."/>
            <person name="Dehais P."/>
            <person name="Bardou P."/>
            <person name="Montfort J."/>
            <person name="Klopp C."/>
            <person name="Cabau C."/>
            <person name="Gaspin C."/>
            <person name="Thorgaard G.H."/>
            <person name="Boussaha M."/>
            <person name="Quillet E."/>
            <person name="Guyomard R."/>
            <person name="Galiana D."/>
            <person name="Bobe J."/>
            <person name="Volff J.N."/>
            <person name="Genet C."/>
            <person name="Wincker P."/>
            <person name="Jaillon O."/>
            <person name="Roest Crollius H."/>
            <person name="Guiguen Y."/>
        </authorList>
    </citation>
    <scope>NUCLEOTIDE SEQUENCE [LARGE SCALE GENOMIC DNA]</scope>
</reference>
<protein>
    <submittedName>
        <fullName evidence="1">Uncharacterized protein</fullName>
    </submittedName>
</protein>
<sequence>MDFLRAEIVRKRKLIEDKDLIDDSKKYFKRADLARKEEDEYFERCGYKVISQRFYFFKFNFV</sequence>
<dbReference type="STRING" id="8022.A0A060Y7F4"/>
<reference evidence="1" key="2">
    <citation type="submission" date="2014-03" db="EMBL/GenBank/DDBJ databases">
        <authorList>
            <person name="Genoscope - CEA"/>
        </authorList>
    </citation>
    <scope>NUCLEOTIDE SEQUENCE</scope>
</reference>